<protein>
    <submittedName>
        <fullName evidence="1">Uncharacterized protein</fullName>
    </submittedName>
</protein>
<dbReference type="EMBL" id="BAAANN010000029">
    <property type="protein sequence ID" value="GAA1977400.1"/>
    <property type="molecule type" value="Genomic_DNA"/>
</dbReference>
<evidence type="ECO:0000313" key="2">
    <source>
        <dbReference type="Proteomes" id="UP001501116"/>
    </source>
</evidence>
<evidence type="ECO:0000313" key="1">
    <source>
        <dbReference type="EMBL" id="GAA1977400.1"/>
    </source>
</evidence>
<name>A0ABN2S040_9PSEU</name>
<keyword evidence="2" id="KW-1185">Reference proteome</keyword>
<proteinExistence type="predicted"/>
<organism evidence="1 2">
    <name type="scientific">Amycolatopsis minnesotensis</name>
    <dbReference type="NCBI Taxonomy" id="337894"/>
    <lineage>
        <taxon>Bacteria</taxon>
        <taxon>Bacillati</taxon>
        <taxon>Actinomycetota</taxon>
        <taxon>Actinomycetes</taxon>
        <taxon>Pseudonocardiales</taxon>
        <taxon>Pseudonocardiaceae</taxon>
        <taxon>Amycolatopsis</taxon>
    </lineage>
</organism>
<sequence>MPRRATIAGSAAGILVLAGTTVALLSARGPDSIFTAAGSWSLRWGDYVRAEGDSACGPTAKNPELRPGTTVTVRDQAGAVVGAGPIQPGRASATKPGHYGTCVLGFRIPNVRTGSAFYTVTPGTGPTLTVTAEALLTGSLSFQIRRFPRR</sequence>
<dbReference type="Proteomes" id="UP001501116">
    <property type="component" value="Unassembled WGS sequence"/>
</dbReference>
<accession>A0ABN2S040</accession>
<dbReference type="RefSeq" id="WP_344426729.1">
    <property type="nucleotide sequence ID" value="NZ_BAAANN010000029.1"/>
</dbReference>
<reference evidence="1 2" key="1">
    <citation type="journal article" date="2019" name="Int. J. Syst. Evol. Microbiol.">
        <title>The Global Catalogue of Microorganisms (GCM) 10K type strain sequencing project: providing services to taxonomists for standard genome sequencing and annotation.</title>
        <authorList>
            <consortium name="The Broad Institute Genomics Platform"/>
            <consortium name="The Broad Institute Genome Sequencing Center for Infectious Disease"/>
            <person name="Wu L."/>
            <person name="Ma J."/>
        </authorList>
    </citation>
    <scope>NUCLEOTIDE SEQUENCE [LARGE SCALE GENOMIC DNA]</scope>
    <source>
        <strain evidence="1 2">JCM 14545</strain>
    </source>
</reference>
<gene>
    <name evidence="1" type="ORF">GCM10009754_61560</name>
</gene>
<comment type="caution">
    <text evidence="1">The sequence shown here is derived from an EMBL/GenBank/DDBJ whole genome shotgun (WGS) entry which is preliminary data.</text>
</comment>